<dbReference type="AlphaFoldDB" id="A0A378RKC1"/>
<proteinExistence type="predicted"/>
<accession>A0A378RKC1</accession>
<keyword evidence="1" id="KW-1133">Transmembrane helix</keyword>
<dbReference type="EMBL" id="UGQL01000001">
    <property type="protein sequence ID" value="STZ26799.1"/>
    <property type="molecule type" value="Genomic_DNA"/>
</dbReference>
<keyword evidence="3" id="KW-1185">Reference proteome</keyword>
<dbReference type="Proteomes" id="UP000255024">
    <property type="component" value="Unassembled WGS sequence"/>
</dbReference>
<protein>
    <submittedName>
        <fullName evidence="2">Uncharacterized protein</fullName>
    </submittedName>
</protein>
<gene>
    <name evidence="2" type="ORF">NCTC11179_00326</name>
</gene>
<organism evidence="2 3">
    <name type="scientific">Myroides odoratus</name>
    <name type="common">Flavobacterium odoratum</name>
    <dbReference type="NCBI Taxonomy" id="256"/>
    <lineage>
        <taxon>Bacteria</taxon>
        <taxon>Pseudomonadati</taxon>
        <taxon>Bacteroidota</taxon>
        <taxon>Flavobacteriia</taxon>
        <taxon>Flavobacteriales</taxon>
        <taxon>Flavobacteriaceae</taxon>
        <taxon>Myroides</taxon>
    </lineage>
</organism>
<evidence type="ECO:0000256" key="1">
    <source>
        <dbReference type="SAM" id="Phobius"/>
    </source>
</evidence>
<reference evidence="2 3" key="1">
    <citation type="submission" date="2018-06" db="EMBL/GenBank/DDBJ databases">
        <authorList>
            <consortium name="Pathogen Informatics"/>
            <person name="Doyle S."/>
        </authorList>
    </citation>
    <scope>NUCLEOTIDE SEQUENCE [LARGE SCALE GENOMIC DNA]</scope>
    <source>
        <strain evidence="2 3">NCTC11179</strain>
    </source>
</reference>
<evidence type="ECO:0000313" key="3">
    <source>
        <dbReference type="Proteomes" id="UP000255024"/>
    </source>
</evidence>
<sequence>MRKYYVPGMITLFLLPILGFVYLKIALLSVIIGVL</sequence>
<keyword evidence="1" id="KW-0812">Transmembrane</keyword>
<keyword evidence="1" id="KW-0472">Membrane</keyword>
<feature type="transmembrane region" description="Helical" evidence="1">
    <location>
        <begin position="12"/>
        <end position="34"/>
    </location>
</feature>
<evidence type="ECO:0000313" key="2">
    <source>
        <dbReference type="EMBL" id="STZ26799.1"/>
    </source>
</evidence>
<name>A0A378RKC1_MYROD</name>